<dbReference type="PROSITE" id="PS51384">
    <property type="entry name" value="FAD_FR"/>
    <property type="match status" value="1"/>
</dbReference>
<dbReference type="GO" id="GO:0016491">
    <property type="term" value="F:oxidoreductase activity"/>
    <property type="evidence" value="ECO:0007669"/>
    <property type="project" value="InterPro"/>
</dbReference>
<dbReference type="InterPro" id="IPR017927">
    <property type="entry name" value="FAD-bd_FR_type"/>
</dbReference>
<evidence type="ECO:0000259" key="2">
    <source>
        <dbReference type="PROSITE" id="PS51384"/>
    </source>
</evidence>
<accession>A0A844H757</accession>
<dbReference type="Proteomes" id="UP000442533">
    <property type="component" value="Unassembled WGS sequence"/>
</dbReference>
<dbReference type="Pfam" id="PF08021">
    <property type="entry name" value="FAD_binding_9"/>
    <property type="match status" value="1"/>
</dbReference>
<dbReference type="CDD" id="cd06193">
    <property type="entry name" value="siderophore_interacting"/>
    <property type="match status" value="1"/>
</dbReference>
<dbReference type="InterPro" id="IPR039261">
    <property type="entry name" value="FNR_nucleotide-bd"/>
</dbReference>
<dbReference type="InterPro" id="IPR039374">
    <property type="entry name" value="SIP_fam"/>
</dbReference>
<evidence type="ECO:0000313" key="3">
    <source>
        <dbReference type="EMBL" id="MTH35865.1"/>
    </source>
</evidence>
<proteinExistence type="inferred from homology"/>
<evidence type="ECO:0000313" key="4">
    <source>
        <dbReference type="Proteomes" id="UP000442533"/>
    </source>
</evidence>
<dbReference type="InterPro" id="IPR013113">
    <property type="entry name" value="SIP_FAD-bd"/>
</dbReference>
<dbReference type="EMBL" id="WMIF01000023">
    <property type="protein sequence ID" value="MTH35865.1"/>
    <property type="molecule type" value="Genomic_DNA"/>
</dbReference>
<reference evidence="3 4" key="1">
    <citation type="submission" date="2019-11" db="EMBL/GenBank/DDBJ databases">
        <authorList>
            <person name="Dong K."/>
        </authorList>
    </citation>
    <scope>NUCLEOTIDE SEQUENCE [LARGE SCALE GENOMIC DNA]</scope>
    <source>
        <strain evidence="3 4">JCM 17370</strain>
    </source>
</reference>
<comment type="similarity">
    <text evidence="1">Belongs to the SIP oxidoreductase family.</text>
</comment>
<protein>
    <submittedName>
        <fullName evidence="3">Siderophore-interacting protein</fullName>
    </submittedName>
</protein>
<name>A0A844H757_9RHOB</name>
<dbReference type="PANTHER" id="PTHR30157">
    <property type="entry name" value="FERRIC REDUCTASE, NADPH-DEPENDENT"/>
    <property type="match status" value="1"/>
</dbReference>
<comment type="caution">
    <text evidence="3">The sequence shown here is derived from an EMBL/GenBank/DDBJ whole genome shotgun (WGS) entry which is preliminary data.</text>
</comment>
<sequence>MRTTPLPEFQAEAMLPATDFAPVETLLRAMARAQGLELHEGHGRSVWCVLDQGEFGAKKRGENVLVFARAHRPGDLPGLQDRITQELAVIAPERVEEMRWPSPADAGKPPTNFGLVRVGTTQRIARDFLRLRLHGADLDRLAHADSMHFRLVLPPQGDAAPEWPRMGANGQTLWPSGAKTLHRPVYTVRAIDAAAGWLDTDIFLHPGGRVTDWALSAPAGQKVGLSGPSGGGVPFRSRLLLAGDETAYPAMARIIAARPDAQGQVWLLGASGDYPFPDSPGLMRQHLPGGAPALTARLRDDPPPADAFLWMAAEKAAIGALRELIFDQIGHDKHQTHLAAYWSA</sequence>
<dbReference type="Gene3D" id="3.40.50.80">
    <property type="entry name" value="Nucleotide-binding domain of ferredoxin-NADP reductase (FNR) module"/>
    <property type="match status" value="1"/>
</dbReference>
<organism evidence="3 4">
    <name type="scientific">Paracoccus limosus</name>
    <dbReference type="NCBI Taxonomy" id="913252"/>
    <lineage>
        <taxon>Bacteria</taxon>
        <taxon>Pseudomonadati</taxon>
        <taxon>Pseudomonadota</taxon>
        <taxon>Alphaproteobacteria</taxon>
        <taxon>Rhodobacterales</taxon>
        <taxon>Paracoccaceae</taxon>
        <taxon>Paracoccus</taxon>
    </lineage>
</organism>
<dbReference type="Gene3D" id="2.40.30.10">
    <property type="entry name" value="Translation factors"/>
    <property type="match status" value="1"/>
</dbReference>
<dbReference type="Pfam" id="PF04954">
    <property type="entry name" value="SIP"/>
    <property type="match status" value="1"/>
</dbReference>
<feature type="domain" description="FAD-binding FR-type" evidence="2">
    <location>
        <begin position="111"/>
        <end position="235"/>
    </location>
</feature>
<dbReference type="OrthoDB" id="9814826at2"/>
<dbReference type="InterPro" id="IPR007037">
    <property type="entry name" value="SIP_rossman_dom"/>
</dbReference>
<keyword evidence="4" id="KW-1185">Reference proteome</keyword>
<dbReference type="RefSeq" id="WP_155065406.1">
    <property type="nucleotide sequence ID" value="NZ_WMIF01000023.1"/>
</dbReference>
<dbReference type="InterPro" id="IPR017938">
    <property type="entry name" value="Riboflavin_synthase-like_b-brl"/>
</dbReference>
<evidence type="ECO:0000256" key="1">
    <source>
        <dbReference type="ARBA" id="ARBA00035644"/>
    </source>
</evidence>
<dbReference type="SUPFAM" id="SSF63380">
    <property type="entry name" value="Riboflavin synthase domain-like"/>
    <property type="match status" value="1"/>
</dbReference>
<gene>
    <name evidence="3" type="ORF">GL279_14755</name>
</gene>
<dbReference type="PANTHER" id="PTHR30157:SF0">
    <property type="entry name" value="NADPH-DEPENDENT FERRIC-CHELATE REDUCTASE"/>
    <property type="match status" value="1"/>
</dbReference>
<dbReference type="AlphaFoldDB" id="A0A844H757"/>